<feature type="region of interest" description="Disordered" evidence="1">
    <location>
        <begin position="44"/>
        <end position="84"/>
    </location>
</feature>
<accession>A0A919AN05</accession>
<organism evidence="2 3">
    <name type="scientific">Streptomyces spiralis</name>
    <dbReference type="NCBI Taxonomy" id="66376"/>
    <lineage>
        <taxon>Bacteria</taxon>
        <taxon>Bacillati</taxon>
        <taxon>Actinomycetota</taxon>
        <taxon>Actinomycetes</taxon>
        <taxon>Kitasatosporales</taxon>
        <taxon>Streptomycetaceae</taxon>
        <taxon>Streptomyces</taxon>
    </lineage>
</organism>
<feature type="region of interest" description="Disordered" evidence="1">
    <location>
        <begin position="1"/>
        <end position="25"/>
    </location>
</feature>
<dbReference type="EMBL" id="BNBC01000074">
    <property type="protein sequence ID" value="GHF16324.1"/>
    <property type="molecule type" value="Genomic_DNA"/>
</dbReference>
<proteinExistence type="predicted"/>
<dbReference type="AlphaFoldDB" id="A0A919AN05"/>
<reference evidence="2" key="2">
    <citation type="submission" date="2020-09" db="EMBL/GenBank/DDBJ databases">
        <authorList>
            <person name="Sun Q."/>
            <person name="Ohkuma M."/>
        </authorList>
    </citation>
    <scope>NUCLEOTIDE SEQUENCE</scope>
    <source>
        <strain evidence="2">JCM 3302</strain>
    </source>
</reference>
<evidence type="ECO:0000313" key="3">
    <source>
        <dbReference type="Proteomes" id="UP000641386"/>
    </source>
</evidence>
<keyword evidence="3" id="KW-1185">Reference proteome</keyword>
<reference evidence="2" key="1">
    <citation type="journal article" date="2014" name="Int. J. Syst. Evol. Microbiol.">
        <title>Complete genome sequence of Corynebacterium casei LMG S-19264T (=DSM 44701T), isolated from a smear-ripened cheese.</title>
        <authorList>
            <consortium name="US DOE Joint Genome Institute (JGI-PGF)"/>
            <person name="Walter F."/>
            <person name="Albersmeier A."/>
            <person name="Kalinowski J."/>
            <person name="Ruckert C."/>
        </authorList>
    </citation>
    <scope>NUCLEOTIDE SEQUENCE</scope>
    <source>
        <strain evidence="2">JCM 3302</strain>
    </source>
</reference>
<evidence type="ECO:0000313" key="2">
    <source>
        <dbReference type="EMBL" id="GHF16324.1"/>
    </source>
</evidence>
<comment type="caution">
    <text evidence="2">The sequence shown here is derived from an EMBL/GenBank/DDBJ whole genome shotgun (WGS) entry which is preliminary data.</text>
</comment>
<name>A0A919AN05_9ACTN</name>
<gene>
    <name evidence="2" type="ORF">GCM10014715_84420</name>
</gene>
<protein>
    <submittedName>
        <fullName evidence="2">Uncharacterized protein</fullName>
    </submittedName>
</protein>
<dbReference type="Proteomes" id="UP000641386">
    <property type="component" value="Unassembled WGS sequence"/>
</dbReference>
<sequence length="102" mass="10007">MSQVVARTAAAGSGPAASGAATTPIRRPRASAFAVLVTWQVRSGSSAATGSGPPVASGPSGSSSSTQTSARAHTSARAARREAGIVRPLGLASVGWRCTSET</sequence>
<evidence type="ECO:0000256" key="1">
    <source>
        <dbReference type="SAM" id="MobiDB-lite"/>
    </source>
</evidence>
<feature type="compositionally biased region" description="Low complexity" evidence="1">
    <location>
        <begin position="8"/>
        <end position="24"/>
    </location>
</feature>
<feature type="compositionally biased region" description="Low complexity" evidence="1">
    <location>
        <begin position="44"/>
        <end position="77"/>
    </location>
</feature>